<organism evidence="3 4">
    <name type="scientific">Candidatus Methylacidiphilum infernorum</name>
    <dbReference type="NCBI Taxonomy" id="511746"/>
    <lineage>
        <taxon>Bacteria</taxon>
        <taxon>Pseudomonadati</taxon>
        <taxon>Verrucomicrobiota</taxon>
        <taxon>Methylacidiphilae</taxon>
        <taxon>Methylacidiphilales</taxon>
        <taxon>Methylacidiphilaceae</taxon>
        <taxon>Methylacidiphilum (ex Ratnadevi et al. 2023)</taxon>
    </lineage>
</organism>
<dbReference type="PROSITE" id="PS51831">
    <property type="entry name" value="HD"/>
    <property type="match status" value="1"/>
</dbReference>
<dbReference type="Pfam" id="PF01966">
    <property type="entry name" value="HD"/>
    <property type="match status" value="1"/>
</dbReference>
<sequence length="370" mass="42221">MSNEEKLDCLSILSEKTVRQGTLQGTIRCQVLSIKESTSKNGSVFLDIEVADQSGNKRIKIWPESQAYSAFLSLPQDAFIELSAIFRYTPFGLQAYAHALRTLNLEEIEELLNTKGNSQIEKDWEFLHAKIATLKDPRLRLLCQQFLLLYGEKLRRAAAAREYHHNFRGGLLRHVCQMIEAADALMLAYPSYNWDLVKAGILFHDCGKLWENDFQEKGFAMKRNKSAELIGHIPLGVEVVNSLWRSLQKNEEFLNNSIPPSEEVRIHLLHLIIAHHGLKEYGSPITPRTPEAWIIHILDNLDAKLEMFRCAYAEGKEISPGIFERKPPLEGNPVAPLDKYSSFLTFPEQSNPFLEAYDLPKKGSERQSEE</sequence>
<dbReference type="PANTHER" id="PTHR37294:SF1">
    <property type="entry name" value="3'-5' EXORIBONUCLEASE YHAM"/>
    <property type="match status" value="1"/>
</dbReference>
<keyword evidence="4" id="KW-1185">Reference proteome</keyword>
<protein>
    <submittedName>
        <fullName evidence="3">HD domain-containing protein</fullName>
    </submittedName>
</protein>
<feature type="domain" description="HD" evidence="2">
    <location>
        <begin position="174"/>
        <end position="304"/>
    </location>
</feature>
<dbReference type="InterPro" id="IPR006674">
    <property type="entry name" value="HD_domain"/>
</dbReference>
<proteinExistence type="predicted"/>
<dbReference type="Proteomes" id="UP000663088">
    <property type="component" value="Chromosome"/>
</dbReference>
<gene>
    <name evidence="3" type="ORF">EM20IM_01310</name>
</gene>
<dbReference type="PANTHER" id="PTHR37294">
    <property type="entry name" value="3'-5' EXORIBONUCLEASE YHAM"/>
    <property type="match status" value="1"/>
</dbReference>
<dbReference type="SUPFAM" id="SSF109604">
    <property type="entry name" value="HD-domain/PDEase-like"/>
    <property type="match status" value="1"/>
</dbReference>
<dbReference type="Gene3D" id="1.10.3210.10">
    <property type="entry name" value="Hypothetical protein af1432"/>
    <property type="match status" value="1"/>
</dbReference>
<evidence type="ECO:0000256" key="1">
    <source>
        <dbReference type="ARBA" id="ARBA00022801"/>
    </source>
</evidence>
<dbReference type="CDD" id="cd00077">
    <property type="entry name" value="HDc"/>
    <property type="match status" value="1"/>
</dbReference>
<dbReference type="InterPro" id="IPR003607">
    <property type="entry name" value="HD/PDEase_dom"/>
</dbReference>
<dbReference type="EMBL" id="CP065956">
    <property type="protein sequence ID" value="QSR87031.1"/>
    <property type="molecule type" value="Genomic_DNA"/>
</dbReference>
<evidence type="ECO:0000259" key="2">
    <source>
        <dbReference type="PROSITE" id="PS51831"/>
    </source>
</evidence>
<name>A0ABX7PWK8_9BACT</name>
<reference evidence="3 4" key="1">
    <citation type="submission" date="2020-12" db="EMBL/GenBank/DDBJ databases">
        <authorList>
            <person name="Awala S.I."/>
            <person name="Gwak J.-H."/>
            <person name="Kim S.-J."/>
            <person name="Rhee S.-K."/>
        </authorList>
    </citation>
    <scope>NUCLEOTIDE SEQUENCE [LARGE SCALE GENOMIC DNA]</scope>
    <source>
        <strain evidence="3 4">IT5</strain>
    </source>
</reference>
<dbReference type="RefSeq" id="WP_206847483.1">
    <property type="nucleotide sequence ID" value="NZ_CP065956.1"/>
</dbReference>
<dbReference type="InterPro" id="IPR050798">
    <property type="entry name" value="YhaM_exoribonuc/phosphodiest"/>
</dbReference>
<accession>A0ABX7PWK8</accession>
<keyword evidence="1" id="KW-0378">Hydrolase</keyword>
<evidence type="ECO:0000313" key="3">
    <source>
        <dbReference type="EMBL" id="QSR87031.1"/>
    </source>
</evidence>
<evidence type="ECO:0000313" key="4">
    <source>
        <dbReference type="Proteomes" id="UP000663088"/>
    </source>
</evidence>